<dbReference type="GO" id="GO:0006508">
    <property type="term" value="P:proteolysis"/>
    <property type="evidence" value="ECO:0007669"/>
    <property type="project" value="UniProtKB-KW"/>
</dbReference>
<gene>
    <name evidence="3" type="ORF">PHMEG_00029326</name>
</gene>
<dbReference type="PANTHER" id="PTHR12473:SF8">
    <property type="entry name" value="UBIQUITIN CARBOXYL-TERMINAL HYDROLASE MINDY-4-RELATED"/>
    <property type="match status" value="1"/>
</dbReference>
<comment type="caution">
    <text evidence="3">The sequence shown here is derived from an EMBL/GenBank/DDBJ whole genome shotgun (WGS) entry which is preliminary data.</text>
</comment>
<name>A0A225V300_9STRA</name>
<dbReference type="PANTHER" id="PTHR12473">
    <property type="entry name" value="UBIQUITIN CARBOXYL-TERMINAL HYDROLASE MINDY-4-RELATED"/>
    <property type="match status" value="1"/>
</dbReference>
<evidence type="ECO:0000313" key="4">
    <source>
        <dbReference type="Proteomes" id="UP000198211"/>
    </source>
</evidence>
<keyword evidence="4" id="KW-1185">Reference proteome</keyword>
<sequence length="395" mass="43901">MPKNTMNMENSADITRQAELVVLDCLKNWGCQRTLDAFKEKSSSSRTLSIANERFSNDMEAKKKATKDNISVLEYLVNKTSKDKSSSSSKERANPETSTNGETEFGIEWTKEEISALKSAIKKTSSLEDKNARWKQIAILVGNGKTKKHCYVKYKALKQEQAAAAAKRASPRRKRTSSKNDSDEAEQSTKKTNDIIVKTDSKNGALGNGKLTMDDSSSKAASEGVGTAFAISRRTAEPEIKTSHNSSVVLEMEDCEDLGTVLELPIANRVQSSHTNSNLRPSFVSGTTRSLTASDVAEVQQLLFGTGKKAFSNHWEEQGFVFSTISSTDWFSTKVVLAEYWQLSKVTYYVTYYSTLLSTGKTQEFQTKNVHWFKPWPTFCGKQLKLLGLPNVSLL</sequence>
<accession>A0A225V300</accession>
<reference evidence="4" key="1">
    <citation type="submission" date="2017-03" db="EMBL/GenBank/DDBJ databases">
        <title>Phytopthora megakarya and P. palmivora, two closely related causual agents of cacao black pod achieved similar genome size and gene model numbers by different mechanisms.</title>
        <authorList>
            <person name="Ali S."/>
            <person name="Shao J."/>
            <person name="Larry D.J."/>
            <person name="Kronmiller B."/>
            <person name="Shen D."/>
            <person name="Strem M.D."/>
            <person name="Melnick R.L."/>
            <person name="Guiltinan M.J."/>
            <person name="Tyler B.M."/>
            <person name="Meinhardt L.W."/>
            <person name="Bailey B.A."/>
        </authorList>
    </citation>
    <scope>NUCLEOTIDE SEQUENCE [LARGE SCALE GENOMIC DNA]</scope>
    <source>
        <strain evidence="4">zdho120</strain>
    </source>
</reference>
<dbReference type="InterPro" id="IPR009057">
    <property type="entry name" value="Homeodomain-like_sf"/>
</dbReference>
<dbReference type="Pfam" id="PF00249">
    <property type="entry name" value="Myb_DNA-binding"/>
    <property type="match status" value="1"/>
</dbReference>
<protein>
    <recommendedName>
        <fullName evidence="2">Myb-like domain-containing protein</fullName>
    </recommendedName>
</protein>
<dbReference type="CDD" id="cd00167">
    <property type="entry name" value="SANT"/>
    <property type="match status" value="1"/>
</dbReference>
<dbReference type="SUPFAM" id="SSF46689">
    <property type="entry name" value="Homeodomain-like"/>
    <property type="match status" value="1"/>
</dbReference>
<dbReference type="InterPro" id="IPR039785">
    <property type="entry name" value="MINY3/4"/>
</dbReference>
<dbReference type="Gene3D" id="1.10.10.60">
    <property type="entry name" value="Homeodomain-like"/>
    <property type="match status" value="1"/>
</dbReference>
<proteinExistence type="predicted"/>
<feature type="domain" description="Myb-like" evidence="2">
    <location>
        <begin position="109"/>
        <end position="158"/>
    </location>
</feature>
<dbReference type="PROSITE" id="PS50090">
    <property type="entry name" value="MYB_LIKE"/>
    <property type="match status" value="1"/>
</dbReference>
<feature type="region of interest" description="Disordered" evidence="1">
    <location>
        <begin position="81"/>
        <end position="105"/>
    </location>
</feature>
<dbReference type="OrthoDB" id="10263628at2759"/>
<dbReference type="InterPro" id="IPR001005">
    <property type="entry name" value="SANT/Myb"/>
</dbReference>
<evidence type="ECO:0000313" key="3">
    <source>
        <dbReference type="EMBL" id="OWY99644.1"/>
    </source>
</evidence>
<dbReference type="SMART" id="SM00717">
    <property type="entry name" value="SANT"/>
    <property type="match status" value="1"/>
</dbReference>
<organism evidence="3 4">
    <name type="scientific">Phytophthora megakarya</name>
    <dbReference type="NCBI Taxonomy" id="4795"/>
    <lineage>
        <taxon>Eukaryota</taxon>
        <taxon>Sar</taxon>
        <taxon>Stramenopiles</taxon>
        <taxon>Oomycota</taxon>
        <taxon>Peronosporomycetes</taxon>
        <taxon>Peronosporales</taxon>
        <taxon>Peronosporaceae</taxon>
        <taxon>Phytophthora</taxon>
    </lineage>
</organism>
<dbReference type="GO" id="GO:0071108">
    <property type="term" value="P:protein K48-linked deubiquitination"/>
    <property type="evidence" value="ECO:0007669"/>
    <property type="project" value="InterPro"/>
</dbReference>
<evidence type="ECO:0000259" key="2">
    <source>
        <dbReference type="PROSITE" id="PS50090"/>
    </source>
</evidence>
<evidence type="ECO:0000256" key="1">
    <source>
        <dbReference type="SAM" id="MobiDB-lite"/>
    </source>
</evidence>
<feature type="region of interest" description="Disordered" evidence="1">
    <location>
        <begin position="163"/>
        <end position="219"/>
    </location>
</feature>
<dbReference type="GO" id="GO:0004843">
    <property type="term" value="F:cysteine-type deubiquitinase activity"/>
    <property type="evidence" value="ECO:0007669"/>
    <property type="project" value="UniProtKB-EC"/>
</dbReference>
<dbReference type="Proteomes" id="UP000198211">
    <property type="component" value="Unassembled WGS sequence"/>
</dbReference>
<dbReference type="GO" id="GO:1990380">
    <property type="term" value="F:K48-linked deubiquitinase activity"/>
    <property type="evidence" value="ECO:0007669"/>
    <property type="project" value="InterPro"/>
</dbReference>
<feature type="compositionally biased region" description="Basic and acidic residues" evidence="1">
    <location>
        <begin position="178"/>
        <end position="201"/>
    </location>
</feature>
<dbReference type="AlphaFoldDB" id="A0A225V300"/>
<dbReference type="EMBL" id="NBNE01008291">
    <property type="protein sequence ID" value="OWY99644.1"/>
    <property type="molecule type" value="Genomic_DNA"/>
</dbReference>
<feature type="compositionally biased region" description="Basic and acidic residues" evidence="1">
    <location>
        <begin position="81"/>
        <end position="94"/>
    </location>
</feature>